<evidence type="ECO:0000313" key="3">
    <source>
        <dbReference type="Proteomes" id="UP000615446"/>
    </source>
</evidence>
<organism evidence="2 3">
    <name type="scientific">Rhizophagus clarus</name>
    <dbReference type="NCBI Taxonomy" id="94130"/>
    <lineage>
        <taxon>Eukaryota</taxon>
        <taxon>Fungi</taxon>
        <taxon>Fungi incertae sedis</taxon>
        <taxon>Mucoromycota</taxon>
        <taxon>Glomeromycotina</taxon>
        <taxon>Glomeromycetes</taxon>
        <taxon>Glomerales</taxon>
        <taxon>Glomeraceae</taxon>
        <taxon>Rhizophagus</taxon>
    </lineage>
</organism>
<dbReference type="Proteomes" id="UP000615446">
    <property type="component" value="Unassembled WGS sequence"/>
</dbReference>
<feature type="compositionally biased region" description="Basic and acidic residues" evidence="1">
    <location>
        <begin position="438"/>
        <end position="449"/>
    </location>
</feature>
<dbReference type="EMBL" id="BLAL01000074">
    <property type="protein sequence ID" value="GES83916.1"/>
    <property type="molecule type" value="Genomic_DNA"/>
</dbReference>
<feature type="region of interest" description="Disordered" evidence="1">
    <location>
        <begin position="427"/>
        <end position="472"/>
    </location>
</feature>
<sequence length="472" mass="57028">MNTRKLKEKYLNWQYNNNELKLKTYDEILNLERKVIITWNDSEGETIFSENKKKSRSKKYKRIGIHLIPNSTLINDEDNSLTLIVCTGCNKNIKRINDGICHIYIENENSRIINNRKEDNKLKPYKSFGDIKNRNEKLIKDKILKKRLIIEEEEESNIDNINFNKRIDQIDQTIEASENFIEEIKNNILKNTKEIYDVFIQVNKGKMKLQKKKKIITYISSIMITSYYDKDIIYWRKNFRLDSEDDNKMKKWLQIKWAYRRWSKIISQAKWKHELLHCKLVEVLFINNYKDEFDWETSLEFINIIENTIIEIEKDINEQLYENEDNNKEQEDEDNIKKKFDNMETFNDIKVDFVLFLDSKSAILSNKTRHWELLRGMFNKNLNNIGNKKKGSKEMVKRLWELCYDNIKKEIWHKRIENMIEIEKQQGITKGDKRKRKKEEGKSQESENNKKKKIIIITKKNPKNKNKMKLLN</sequence>
<evidence type="ECO:0000256" key="1">
    <source>
        <dbReference type="SAM" id="MobiDB-lite"/>
    </source>
</evidence>
<comment type="caution">
    <text evidence="2">The sequence shown here is derived from an EMBL/GenBank/DDBJ whole genome shotgun (WGS) entry which is preliminary data.</text>
</comment>
<dbReference type="AlphaFoldDB" id="A0A8H3QLK9"/>
<feature type="compositionally biased region" description="Basic residues" evidence="1">
    <location>
        <begin position="450"/>
        <end position="472"/>
    </location>
</feature>
<proteinExistence type="predicted"/>
<name>A0A8H3QLK9_9GLOM</name>
<protein>
    <submittedName>
        <fullName evidence="2">Uncharacterized protein</fullName>
    </submittedName>
</protein>
<reference evidence="2" key="1">
    <citation type="submission" date="2019-10" db="EMBL/GenBank/DDBJ databases">
        <title>Conservation and host-specific expression of non-tandemly repeated heterogenous ribosome RNA gene in arbuscular mycorrhizal fungi.</title>
        <authorList>
            <person name="Maeda T."/>
            <person name="Kobayashi Y."/>
            <person name="Nakagawa T."/>
            <person name="Ezawa T."/>
            <person name="Yamaguchi K."/>
            <person name="Bino T."/>
            <person name="Nishimoto Y."/>
            <person name="Shigenobu S."/>
            <person name="Kawaguchi M."/>
        </authorList>
    </citation>
    <scope>NUCLEOTIDE SEQUENCE</scope>
    <source>
        <strain evidence="2">HR1</strain>
    </source>
</reference>
<accession>A0A8H3QLK9</accession>
<gene>
    <name evidence="2" type="ORF">RCL2_001106300</name>
</gene>
<evidence type="ECO:0000313" key="2">
    <source>
        <dbReference type="EMBL" id="GES83916.1"/>
    </source>
</evidence>